<organism evidence="1 2">
    <name type="scientific">Durio zibethinus</name>
    <name type="common">Durian</name>
    <dbReference type="NCBI Taxonomy" id="66656"/>
    <lineage>
        <taxon>Eukaryota</taxon>
        <taxon>Viridiplantae</taxon>
        <taxon>Streptophyta</taxon>
        <taxon>Embryophyta</taxon>
        <taxon>Tracheophyta</taxon>
        <taxon>Spermatophyta</taxon>
        <taxon>Magnoliopsida</taxon>
        <taxon>eudicotyledons</taxon>
        <taxon>Gunneridae</taxon>
        <taxon>Pentapetalae</taxon>
        <taxon>rosids</taxon>
        <taxon>malvids</taxon>
        <taxon>Malvales</taxon>
        <taxon>Malvaceae</taxon>
        <taxon>Helicteroideae</taxon>
        <taxon>Durio</taxon>
    </lineage>
</organism>
<keyword evidence="1" id="KW-1185">Reference proteome</keyword>
<dbReference type="AlphaFoldDB" id="A0A6P5X5U9"/>
<reference evidence="2" key="1">
    <citation type="submission" date="2025-08" db="UniProtKB">
        <authorList>
            <consortium name="RefSeq"/>
        </authorList>
    </citation>
    <scope>IDENTIFICATION</scope>
    <source>
        <tissue evidence="2">Fruit stalk</tissue>
    </source>
</reference>
<dbReference type="KEGG" id="dzi:111280649"/>
<evidence type="ECO:0000313" key="1">
    <source>
        <dbReference type="Proteomes" id="UP000515121"/>
    </source>
</evidence>
<dbReference type="OrthoDB" id="5977743at2759"/>
<protein>
    <submittedName>
        <fullName evidence="2">Probable protein S-acyltransferase 17</fullName>
    </submittedName>
</protein>
<proteinExistence type="predicted"/>
<dbReference type="GeneID" id="111280649"/>
<dbReference type="Proteomes" id="UP000515121">
    <property type="component" value="Unplaced"/>
</dbReference>
<gene>
    <name evidence="2" type="primary">LOC111280649</name>
</gene>
<name>A0A6P5X5U9_DURZI</name>
<accession>A0A6P5X5U9</accession>
<sequence length="215" mass="24450">MKIFCRGELPAPSLLKVQFAEDKECWDGNLKHHHGTNFQSNVFAFTFIMMLCLQNVQNSIAEEVYYGVDDSFRGLAPHIVELLLGSYNAQIPLRVFMAIVSLLLASFFGYHANHCLTNTAMNETFKWQDYLSWQKKWSEARASVAALKASITRMSSDGKPSETKCKSFFRRSPLEDTEGVVKNNVYDNGFFHNFFEVVCPVSTRASFLQTKAKFG</sequence>
<dbReference type="RefSeq" id="XP_022723800.1">
    <property type="nucleotide sequence ID" value="XM_022868065.1"/>
</dbReference>
<evidence type="ECO:0000313" key="2">
    <source>
        <dbReference type="RefSeq" id="XP_022723800.1"/>
    </source>
</evidence>